<keyword evidence="2" id="KW-1185">Reference proteome</keyword>
<sequence length="162" mass="19816">METRDTHIPFYTWRVYYHTRGRVVTARVTGGWTSSDWVSCRSRLERCMRATFKEGFRHDLWSQDRYELVEKKFWWNHRQSYVGLLKELQDIRLLLDQRLKAEFEWTSYSDPRIQKCISFKFLVNLSIEHVNMPLVVYATVEMHELDRVMWKFRFRQTISLAP</sequence>
<reference evidence="1 2" key="1">
    <citation type="submission" date="2023-03" db="EMBL/GenBank/DDBJ databases">
        <title>WGS of Gossypium arboreum.</title>
        <authorList>
            <person name="Yu D."/>
        </authorList>
    </citation>
    <scope>NUCLEOTIDE SEQUENCE [LARGE SCALE GENOMIC DNA]</scope>
    <source>
        <tissue evidence="1">Leaf</tissue>
    </source>
</reference>
<accession>A0ABR0NE52</accession>
<protein>
    <submittedName>
        <fullName evidence="1">Uncharacterized protein</fullName>
    </submittedName>
</protein>
<name>A0ABR0NE52_GOSAR</name>
<organism evidence="1 2">
    <name type="scientific">Gossypium arboreum</name>
    <name type="common">Tree cotton</name>
    <name type="synonym">Gossypium nanking</name>
    <dbReference type="NCBI Taxonomy" id="29729"/>
    <lineage>
        <taxon>Eukaryota</taxon>
        <taxon>Viridiplantae</taxon>
        <taxon>Streptophyta</taxon>
        <taxon>Embryophyta</taxon>
        <taxon>Tracheophyta</taxon>
        <taxon>Spermatophyta</taxon>
        <taxon>Magnoliopsida</taxon>
        <taxon>eudicotyledons</taxon>
        <taxon>Gunneridae</taxon>
        <taxon>Pentapetalae</taxon>
        <taxon>rosids</taxon>
        <taxon>malvids</taxon>
        <taxon>Malvales</taxon>
        <taxon>Malvaceae</taxon>
        <taxon>Malvoideae</taxon>
        <taxon>Gossypium</taxon>
    </lineage>
</organism>
<proteinExistence type="predicted"/>
<dbReference type="EMBL" id="JARKNE010000010">
    <property type="protein sequence ID" value="KAK5793079.1"/>
    <property type="molecule type" value="Genomic_DNA"/>
</dbReference>
<evidence type="ECO:0000313" key="1">
    <source>
        <dbReference type="EMBL" id="KAK5793079.1"/>
    </source>
</evidence>
<evidence type="ECO:0000313" key="2">
    <source>
        <dbReference type="Proteomes" id="UP001358586"/>
    </source>
</evidence>
<comment type="caution">
    <text evidence="1">The sequence shown here is derived from an EMBL/GenBank/DDBJ whole genome shotgun (WGS) entry which is preliminary data.</text>
</comment>
<dbReference type="Proteomes" id="UP001358586">
    <property type="component" value="Chromosome 10"/>
</dbReference>
<gene>
    <name evidence="1" type="ORF">PVK06_034215</name>
</gene>